<proteinExistence type="predicted"/>
<reference evidence="1" key="1">
    <citation type="journal article" date="2014" name="Front. Microbiol.">
        <title>High frequency of phylogenetically diverse reductive dehalogenase-homologous genes in deep subseafloor sedimentary metagenomes.</title>
        <authorList>
            <person name="Kawai M."/>
            <person name="Futagami T."/>
            <person name="Toyoda A."/>
            <person name="Takaki Y."/>
            <person name="Nishi S."/>
            <person name="Hori S."/>
            <person name="Arai W."/>
            <person name="Tsubouchi T."/>
            <person name="Morono Y."/>
            <person name="Uchiyama I."/>
            <person name="Ito T."/>
            <person name="Fujiyama A."/>
            <person name="Inagaki F."/>
            <person name="Takami H."/>
        </authorList>
    </citation>
    <scope>NUCLEOTIDE SEQUENCE</scope>
    <source>
        <strain evidence="1">Expedition CK06-06</strain>
    </source>
</reference>
<organism evidence="1">
    <name type="scientific">marine sediment metagenome</name>
    <dbReference type="NCBI Taxonomy" id="412755"/>
    <lineage>
        <taxon>unclassified sequences</taxon>
        <taxon>metagenomes</taxon>
        <taxon>ecological metagenomes</taxon>
    </lineage>
</organism>
<evidence type="ECO:0000313" key="1">
    <source>
        <dbReference type="EMBL" id="GAI82331.1"/>
    </source>
</evidence>
<gene>
    <name evidence="1" type="ORF">S12H4_19227</name>
</gene>
<accession>X1ST57</accession>
<sequence>QRAGEDDKMLLEFKPDADAILSFANSTVNIPATQY</sequence>
<dbReference type="AlphaFoldDB" id="X1ST57"/>
<protein>
    <submittedName>
        <fullName evidence="1">Uncharacterized protein</fullName>
    </submittedName>
</protein>
<comment type="caution">
    <text evidence="1">The sequence shown here is derived from an EMBL/GenBank/DDBJ whole genome shotgun (WGS) entry which is preliminary data.</text>
</comment>
<feature type="non-terminal residue" evidence="1">
    <location>
        <position position="1"/>
    </location>
</feature>
<dbReference type="EMBL" id="BARW01009588">
    <property type="protein sequence ID" value="GAI82331.1"/>
    <property type="molecule type" value="Genomic_DNA"/>
</dbReference>
<name>X1ST57_9ZZZZ</name>